<dbReference type="InterPro" id="IPR049453">
    <property type="entry name" value="Memb_transporter_dom"/>
</dbReference>
<evidence type="ECO:0000256" key="2">
    <source>
        <dbReference type="ARBA" id="ARBA00022692"/>
    </source>
</evidence>
<keyword evidence="2 5" id="KW-0812">Transmembrane</keyword>
<feature type="transmembrane region" description="Helical" evidence="5">
    <location>
        <begin position="436"/>
        <end position="454"/>
    </location>
</feature>
<sequence>MRMKAIDARHIVTNLATHDPAQLQVVSGVRNAVGIVLPLIVGTAIGHVQTAVVMAVGALVAGLAGLSGPMVQRIRTMILAVLWMGLASFLGSIVGHSLVNIIILTMVSGFLAGLMVAISPQATQVGTLATMGLVIFSAFPATPYFALIQTIFVISGGLLQLLLMMAFSYVLPPATEVKSVLAALRALSAYIEQPNRQNDLALSYAMAVAEAQVRDSLLSPEYQHYLWDILRNTQELRWMFADDILVGKTRSIPPISEKITITKQRAWLDTATAALRQKSQDGLLNRPAIWPAWHAVKMVGAESVESSRSAMDIDQALQDLVTLAKSPVTVGSRHVIGNEGHLLKSHHPILFTLRANLTGHSAAFRHALRMTVILGIAVWLYGLLSLPRGYWVPLTTLVILKPDFFSTIIRGIARVLGTIGGVVIATALFALPIHSIGLTLIALVLFAIGLYTVFSYNYTLFSMFMTAEIVIMLSFFDRLSPVKTIEARTVDTLIGAALAFFAYFLWPRWQRTSLTNTIADLVQSERLYFQFLIAFCESPALSQDQTAFYQQQIQLARTNAVSSLNHVLSRRDKRPVDAESAVGLLTALRRFDDALQVVRTYCVQKPLRTTVTRTSNTMDLAEFSRSMAQMLEAIEHALRTDLNSLSPSLLAQFVTLQPRPGCLADSHECLVVQALYEPIGTMIRMLPEHHKPH</sequence>
<gene>
    <name evidence="7" type="ORF">BXT84_15970</name>
</gene>
<feature type="transmembrane region" description="Helical" evidence="5">
    <location>
        <begin position="101"/>
        <end position="118"/>
    </location>
</feature>
<name>A0ABN5H4G4_9FIRM</name>
<evidence type="ECO:0000256" key="1">
    <source>
        <dbReference type="ARBA" id="ARBA00004141"/>
    </source>
</evidence>
<feature type="transmembrane region" description="Helical" evidence="5">
    <location>
        <begin position="76"/>
        <end position="95"/>
    </location>
</feature>
<organism evidence="7 8">
    <name type="scientific">Sulfobacillus thermotolerans</name>
    <dbReference type="NCBI Taxonomy" id="338644"/>
    <lineage>
        <taxon>Bacteria</taxon>
        <taxon>Bacillati</taxon>
        <taxon>Bacillota</taxon>
        <taxon>Clostridia</taxon>
        <taxon>Eubacteriales</taxon>
        <taxon>Clostridiales Family XVII. Incertae Sedis</taxon>
        <taxon>Sulfobacillus</taxon>
    </lineage>
</organism>
<dbReference type="PANTHER" id="PTHR47804:SF3">
    <property type="entry name" value="PROTEIN BRE4"/>
    <property type="match status" value="1"/>
</dbReference>
<feature type="domain" description="Integral membrane bound transporter" evidence="6">
    <location>
        <begin position="376"/>
        <end position="501"/>
    </location>
</feature>
<protein>
    <recommendedName>
        <fullName evidence="6">Integral membrane bound transporter domain-containing protein</fullName>
    </recommendedName>
</protein>
<keyword evidence="8" id="KW-1185">Reference proteome</keyword>
<dbReference type="InterPro" id="IPR052430">
    <property type="entry name" value="IVT-Associated"/>
</dbReference>
<accession>A0ABN5H4G4</accession>
<evidence type="ECO:0000313" key="8">
    <source>
        <dbReference type="Proteomes" id="UP000325292"/>
    </source>
</evidence>
<keyword evidence="3 5" id="KW-1133">Transmembrane helix</keyword>
<proteinExistence type="predicted"/>
<evidence type="ECO:0000256" key="4">
    <source>
        <dbReference type="ARBA" id="ARBA00023136"/>
    </source>
</evidence>
<dbReference type="Pfam" id="PF13515">
    <property type="entry name" value="FUSC_2"/>
    <property type="match status" value="1"/>
</dbReference>
<feature type="transmembrane region" description="Helical" evidence="5">
    <location>
        <begin position="404"/>
        <end position="429"/>
    </location>
</feature>
<evidence type="ECO:0000256" key="5">
    <source>
        <dbReference type="SAM" id="Phobius"/>
    </source>
</evidence>
<reference evidence="7 8" key="1">
    <citation type="journal article" date="2019" name="Sci. Rep.">
        <title>Sulfobacillus thermotolerans: new insights into resistance and metabolic capacities of acidophilic chemolithotrophs.</title>
        <authorList>
            <person name="Panyushkina A.E."/>
            <person name="Babenko V.V."/>
            <person name="Nikitina A.S."/>
            <person name="Selezneva O.V."/>
            <person name="Tsaplina I.A."/>
            <person name="Letarova M.A."/>
            <person name="Kostryukova E.S."/>
            <person name="Letarov A.V."/>
        </authorList>
    </citation>
    <scope>NUCLEOTIDE SEQUENCE [LARGE SCALE GENOMIC DNA]</scope>
    <source>
        <strain evidence="7 8">Kr1</strain>
    </source>
</reference>
<feature type="transmembrane region" description="Helical" evidence="5">
    <location>
        <begin position="489"/>
        <end position="506"/>
    </location>
</feature>
<feature type="transmembrane region" description="Helical" evidence="5">
    <location>
        <begin position="125"/>
        <end position="145"/>
    </location>
</feature>
<evidence type="ECO:0000259" key="6">
    <source>
        <dbReference type="Pfam" id="PF13515"/>
    </source>
</evidence>
<feature type="transmembrane region" description="Helical" evidence="5">
    <location>
        <begin position="151"/>
        <end position="171"/>
    </location>
</feature>
<dbReference type="Proteomes" id="UP000325292">
    <property type="component" value="Chromosome"/>
</dbReference>
<evidence type="ECO:0000313" key="7">
    <source>
        <dbReference type="EMBL" id="AUW95267.1"/>
    </source>
</evidence>
<feature type="transmembrane region" description="Helical" evidence="5">
    <location>
        <begin position="35"/>
        <end position="64"/>
    </location>
</feature>
<dbReference type="PANTHER" id="PTHR47804">
    <property type="entry name" value="60S RIBOSOMAL PROTEIN L19"/>
    <property type="match status" value="1"/>
</dbReference>
<keyword evidence="4 5" id="KW-0472">Membrane</keyword>
<feature type="transmembrane region" description="Helical" evidence="5">
    <location>
        <begin position="367"/>
        <end position="384"/>
    </location>
</feature>
<evidence type="ECO:0000256" key="3">
    <source>
        <dbReference type="ARBA" id="ARBA00022989"/>
    </source>
</evidence>
<comment type="subcellular location">
    <subcellularLocation>
        <location evidence="1">Membrane</location>
        <topology evidence="1">Multi-pass membrane protein</topology>
    </subcellularLocation>
</comment>
<dbReference type="EMBL" id="CP019454">
    <property type="protein sequence ID" value="AUW95267.1"/>
    <property type="molecule type" value="Genomic_DNA"/>
</dbReference>